<evidence type="ECO:0000256" key="1">
    <source>
        <dbReference type="SAM" id="MobiDB-lite"/>
    </source>
</evidence>
<organism evidence="2 3">
    <name type="scientific">Canariomyces notabilis</name>
    <dbReference type="NCBI Taxonomy" id="2074819"/>
    <lineage>
        <taxon>Eukaryota</taxon>
        <taxon>Fungi</taxon>
        <taxon>Dikarya</taxon>
        <taxon>Ascomycota</taxon>
        <taxon>Pezizomycotina</taxon>
        <taxon>Sordariomycetes</taxon>
        <taxon>Sordariomycetidae</taxon>
        <taxon>Sordariales</taxon>
        <taxon>Chaetomiaceae</taxon>
        <taxon>Canariomyces</taxon>
    </lineage>
</organism>
<accession>A0AAN6TNP6</accession>
<name>A0AAN6TNP6_9PEZI</name>
<proteinExistence type="predicted"/>
<sequence length="54" mass="5745">MPISGPEPRVLCLDPNTLSRLAAPSDPGESSAVLPVPSRRRHPSEREVNAVLTA</sequence>
<comment type="caution">
    <text evidence="2">The sequence shown here is derived from an EMBL/GenBank/DDBJ whole genome shotgun (WGS) entry which is preliminary data.</text>
</comment>
<dbReference type="GeneID" id="89938305"/>
<reference evidence="2" key="2">
    <citation type="submission" date="2023-05" db="EMBL/GenBank/DDBJ databases">
        <authorList>
            <consortium name="Lawrence Berkeley National Laboratory"/>
            <person name="Steindorff A."/>
            <person name="Hensen N."/>
            <person name="Bonometti L."/>
            <person name="Westerberg I."/>
            <person name="Brannstrom I.O."/>
            <person name="Guillou S."/>
            <person name="Cros-Aarteil S."/>
            <person name="Calhoun S."/>
            <person name="Haridas S."/>
            <person name="Kuo A."/>
            <person name="Mondo S."/>
            <person name="Pangilinan J."/>
            <person name="Riley R."/>
            <person name="Labutti K."/>
            <person name="Andreopoulos B."/>
            <person name="Lipzen A."/>
            <person name="Chen C."/>
            <person name="Yanf M."/>
            <person name="Daum C."/>
            <person name="Ng V."/>
            <person name="Clum A."/>
            <person name="Ohm R."/>
            <person name="Martin F."/>
            <person name="Silar P."/>
            <person name="Natvig D."/>
            <person name="Lalanne C."/>
            <person name="Gautier V."/>
            <person name="Ament-Velasquez S.L."/>
            <person name="Kruys A."/>
            <person name="Hutchinson M.I."/>
            <person name="Powell A.J."/>
            <person name="Barry K."/>
            <person name="Miller A.N."/>
            <person name="Grigoriev I.V."/>
            <person name="Debuchy R."/>
            <person name="Gladieux P."/>
            <person name="Thoren M.H."/>
            <person name="Johannesson H."/>
        </authorList>
    </citation>
    <scope>NUCLEOTIDE SEQUENCE</scope>
    <source>
        <strain evidence="2">CBS 508.74</strain>
    </source>
</reference>
<dbReference type="AlphaFoldDB" id="A0AAN6TNP6"/>
<keyword evidence="3" id="KW-1185">Reference proteome</keyword>
<dbReference type="EMBL" id="MU853332">
    <property type="protein sequence ID" value="KAK4117799.1"/>
    <property type="molecule type" value="Genomic_DNA"/>
</dbReference>
<dbReference type="RefSeq" id="XP_064675369.1">
    <property type="nucleotide sequence ID" value="XM_064814180.1"/>
</dbReference>
<feature type="region of interest" description="Disordered" evidence="1">
    <location>
        <begin position="18"/>
        <end position="54"/>
    </location>
</feature>
<evidence type="ECO:0000313" key="2">
    <source>
        <dbReference type="EMBL" id="KAK4117799.1"/>
    </source>
</evidence>
<gene>
    <name evidence="2" type="ORF">N656DRAFT_774022</name>
</gene>
<evidence type="ECO:0000313" key="3">
    <source>
        <dbReference type="Proteomes" id="UP001302812"/>
    </source>
</evidence>
<dbReference type="Proteomes" id="UP001302812">
    <property type="component" value="Unassembled WGS sequence"/>
</dbReference>
<reference evidence="2" key="1">
    <citation type="journal article" date="2023" name="Mol. Phylogenet. Evol.">
        <title>Genome-scale phylogeny and comparative genomics of the fungal order Sordariales.</title>
        <authorList>
            <person name="Hensen N."/>
            <person name="Bonometti L."/>
            <person name="Westerberg I."/>
            <person name="Brannstrom I.O."/>
            <person name="Guillou S."/>
            <person name="Cros-Aarteil S."/>
            <person name="Calhoun S."/>
            <person name="Haridas S."/>
            <person name="Kuo A."/>
            <person name="Mondo S."/>
            <person name="Pangilinan J."/>
            <person name="Riley R."/>
            <person name="LaButti K."/>
            <person name="Andreopoulos B."/>
            <person name="Lipzen A."/>
            <person name="Chen C."/>
            <person name="Yan M."/>
            <person name="Daum C."/>
            <person name="Ng V."/>
            <person name="Clum A."/>
            <person name="Steindorff A."/>
            <person name="Ohm R.A."/>
            <person name="Martin F."/>
            <person name="Silar P."/>
            <person name="Natvig D.O."/>
            <person name="Lalanne C."/>
            <person name="Gautier V."/>
            <person name="Ament-Velasquez S.L."/>
            <person name="Kruys A."/>
            <person name="Hutchinson M.I."/>
            <person name="Powell A.J."/>
            <person name="Barry K."/>
            <person name="Miller A.N."/>
            <person name="Grigoriev I.V."/>
            <person name="Debuchy R."/>
            <person name="Gladieux P."/>
            <person name="Hiltunen Thoren M."/>
            <person name="Johannesson H."/>
        </authorList>
    </citation>
    <scope>NUCLEOTIDE SEQUENCE</scope>
    <source>
        <strain evidence="2">CBS 508.74</strain>
    </source>
</reference>
<protein>
    <submittedName>
        <fullName evidence="2">Uncharacterized protein</fullName>
    </submittedName>
</protein>